<dbReference type="GO" id="GO:0008721">
    <property type="term" value="F:D-serine ammonia-lyase activity"/>
    <property type="evidence" value="ECO:0007669"/>
    <property type="project" value="TreeGrafter"/>
</dbReference>
<dbReference type="PANTHER" id="PTHR28004:SF2">
    <property type="entry name" value="D-SERINE DEHYDRATASE"/>
    <property type="match status" value="1"/>
</dbReference>
<feature type="domain" description="D-serine dehydratase-like" evidence="3">
    <location>
        <begin position="271"/>
        <end position="364"/>
    </location>
</feature>
<dbReference type="InterPro" id="IPR001608">
    <property type="entry name" value="Ala_racemase_N"/>
</dbReference>
<evidence type="ECO:0000259" key="3">
    <source>
        <dbReference type="SMART" id="SM01119"/>
    </source>
</evidence>
<dbReference type="EMBL" id="JACXIZ010000007">
    <property type="protein sequence ID" value="MBD2844070.1"/>
    <property type="molecule type" value="Genomic_DNA"/>
</dbReference>
<evidence type="ECO:0000256" key="2">
    <source>
        <dbReference type="ARBA" id="ARBA00023239"/>
    </source>
</evidence>
<keyword evidence="5" id="KW-1185">Reference proteome</keyword>
<dbReference type="SMART" id="SM01119">
    <property type="entry name" value="D-ser_dehydrat"/>
    <property type="match status" value="1"/>
</dbReference>
<dbReference type="SUPFAM" id="SSF51419">
    <property type="entry name" value="PLP-binding barrel"/>
    <property type="match status" value="1"/>
</dbReference>
<dbReference type="RefSeq" id="WP_190914396.1">
    <property type="nucleotide sequence ID" value="NZ_JACXIZ010000007.1"/>
</dbReference>
<dbReference type="Gene3D" id="3.20.20.10">
    <property type="entry name" value="Alanine racemase"/>
    <property type="match status" value="1"/>
</dbReference>
<dbReference type="Pfam" id="PF01168">
    <property type="entry name" value="Ala_racemase_N"/>
    <property type="match status" value="1"/>
</dbReference>
<evidence type="ECO:0000313" key="4">
    <source>
        <dbReference type="EMBL" id="MBD2844070.1"/>
    </source>
</evidence>
<dbReference type="InterPro" id="IPR051466">
    <property type="entry name" value="D-amino_acid_metab_enzyme"/>
</dbReference>
<dbReference type="Gene3D" id="2.40.37.20">
    <property type="entry name" value="D-serine dehydratase-like domain"/>
    <property type="match status" value="1"/>
</dbReference>
<dbReference type="InterPro" id="IPR026956">
    <property type="entry name" value="D-ser_dehydrat-like_dom"/>
</dbReference>
<dbReference type="InterPro" id="IPR042208">
    <property type="entry name" value="D-ser_dehydrat-like_sf"/>
</dbReference>
<comment type="caution">
    <text evidence="4">The sequence shown here is derived from an EMBL/GenBank/DDBJ whole genome shotgun (WGS) entry which is preliminary data.</text>
</comment>
<reference evidence="4" key="1">
    <citation type="submission" date="2020-09" db="EMBL/GenBank/DDBJ databases">
        <title>A novel bacterium of genus Paenibacillus, isolated from South China Sea.</title>
        <authorList>
            <person name="Huang H."/>
            <person name="Mo K."/>
            <person name="Hu Y."/>
        </authorList>
    </citation>
    <scope>NUCLEOTIDE SEQUENCE</scope>
    <source>
        <strain evidence="4">IB182496</strain>
    </source>
</reference>
<evidence type="ECO:0000313" key="5">
    <source>
        <dbReference type="Proteomes" id="UP000621560"/>
    </source>
</evidence>
<dbReference type="GO" id="GO:0036088">
    <property type="term" value="P:D-serine catabolic process"/>
    <property type="evidence" value="ECO:0007669"/>
    <property type="project" value="TreeGrafter"/>
</dbReference>
<sequence length="381" mass="40291">MEHHEVSGAAAAPPVLDGYADLPTPQALIELEIAERNIARMAERLRRAGIRHRPHIKTSKSVTWARKQLEAGAIGISVAKLAEAEVFAAAGIRELLIAYPIIGAPQLRRFAALHAGGGELLTTIDSLTGARGLSDVGVAAGRPVQALIEIDGGLHRGGRQPGEDTLRFALEAMELPGLQIRGVMNYAGTIYRNTSPAGFIAAVQEEARQLAASVALLREHGIDTGIVSSGSTPSALYCEHLQGVTEVRAGNYLYFDASGVALGLAAEADCALRVLATVVSTPCPGRATIDAGTKTLTSDKAHNRAGHGIVVGRPDLRIEGLNEEHGFIVYDPQEGRLTVGDRLLIIPNHSCVIPNLYDALPGVRGGRVTERIAVEARGCNY</sequence>
<evidence type="ECO:0000256" key="1">
    <source>
        <dbReference type="ARBA" id="ARBA00005323"/>
    </source>
</evidence>
<dbReference type="PANTHER" id="PTHR28004">
    <property type="entry name" value="ZGC:162816-RELATED"/>
    <property type="match status" value="1"/>
</dbReference>
<protein>
    <submittedName>
        <fullName evidence="4">Alanine racemase</fullName>
    </submittedName>
</protein>
<proteinExistence type="inferred from homology"/>
<comment type="similarity">
    <text evidence="1">Belongs to the DSD1 family.</text>
</comment>
<keyword evidence="2" id="KW-0456">Lyase</keyword>
<dbReference type="Pfam" id="PF14031">
    <property type="entry name" value="D-ser_dehydrat"/>
    <property type="match status" value="1"/>
</dbReference>
<dbReference type="AlphaFoldDB" id="A0A927BQU1"/>
<dbReference type="Proteomes" id="UP000621560">
    <property type="component" value="Unassembled WGS sequence"/>
</dbReference>
<dbReference type="InterPro" id="IPR029066">
    <property type="entry name" value="PLP-binding_barrel"/>
</dbReference>
<gene>
    <name evidence="4" type="ORF">IDH44_02610</name>
</gene>
<accession>A0A927BQU1</accession>
<name>A0A927BQU1_9BACL</name>
<organism evidence="4 5">
    <name type="scientific">Paenibacillus sabuli</name>
    <dbReference type="NCBI Taxonomy" id="2772509"/>
    <lineage>
        <taxon>Bacteria</taxon>
        <taxon>Bacillati</taxon>
        <taxon>Bacillota</taxon>
        <taxon>Bacilli</taxon>
        <taxon>Bacillales</taxon>
        <taxon>Paenibacillaceae</taxon>
        <taxon>Paenibacillus</taxon>
    </lineage>
</organism>